<reference evidence="2" key="1">
    <citation type="submission" date="2019-12" db="EMBL/GenBank/DDBJ databases">
        <title>Genome sequencing and annotation of Brassica cretica.</title>
        <authorList>
            <person name="Studholme D.J."/>
            <person name="Sarris P."/>
        </authorList>
    </citation>
    <scope>NUCLEOTIDE SEQUENCE</scope>
    <source>
        <strain evidence="2">PFS-109/04</strain>
        <tissue evidence="2">Leaf</tissue>
    </source>
</reference>
<evidence type="ECO:0000313" key="3">
    <source>
        <dbReference type="Proteomes" id="UP000712600"/>
    </source>
</evidence>
<name>A0A8S9R2J7_BRACR</name>
<proteinExistence type="predicted"/>
<dbReference type="Proteomes" id="UP000712600">
    <property type="component" value="Unassembled WGS sequence"/>
</dbReference>
<dbReference type="EMBL" id="QGKX02000996">
    <property type="protein sequence ID" value="KAF3559053.1"/>
    <property type="molecule type" value="Genomic_DNA"/>
</dbReference>
<sequence>MLTLPMPWAGHAGEQGPGSSSLASSTVPELRPWSRRALRTTHLVPFPLANHLGALSHLRHSTPLVARVPFLLEGYSFSRSSEYLRKDVFLAMSSPSLFRTRVT</sequence>
<feature type="compositionally biased region" description="Polar residues" evidence="1">
    <location>
        <begin position="17"/>
        <end position="27"/>
    </location>
</feature>
<accession>A0A8S9R2J7</accession>
<evidence type="ECO:0000313" key="2">
    <source>
        <dbReference type="EMBL" id="KAF3559053.1"/>
    </source>
</evidence>
<feature type="region of interest" description="Disordered" evidence="1">
    <location>
        <begin position="1"/>
        <end position="27"/>
    </location>
</feature>
<protein>
    <submittedName>
        <fullName evidence="2">Uncharacterized protein</fullName>
    </submittedName>
</protein>
<dbReference type="AlphaFoldDB" id="A0A8S9R2J7"/>
<gene>
    <name evidence="2" type="ORF">F2Q69_00015015</name>
</gene>
<comment type="caution">
    <text evidence="2">The sequence shown here is derived from an EMBL/GenBank/DDBJ whole genome shotgun (WGS) entry which is preliminary data.</text>
</comment>
<organism evidence="2 3">
    <name type="scientific">Brassica cretica</name>
    <name type="common">Mustard</name>
    <dbReference type="NCBI Taxonomy" id="69181"/>
    <lineage>
        <taxon>Eukaryota</taxon>
        <taxon>Viridiplantae</taxon>
        <taxon>Streptophyta</taxon>
        <taxon>Embryophyta</taxon>
        <taxon>Tracheophyta</taxon>
        <taxon>Spermatophyta</taxon>
        <taxon>Magnoliopsida</taxon>
        <taxon>eudicotyledons</taxon>
        <taxon>Gunneridae</taxon>
        <taxon>Pentapetalae</taxon>
        <taxon>rosids</taxon>
        <taxon>malvids</taxon>
        <taxon>Brassicales</taxon>
        <taxon>Brassicaceae</taxon>
        <taxon>Brassiceae</taxon>
        <taxon>Brassica</taxon>
    </lineage>
</organism>
<evidence type="ECO:0000256" key="1">
    <source>
        <dbReference type="SAM" id="MobiDB-lite"/>
    </source>
</evidence>